<sequence length="63" mass="6932">MKKLSLSSFEEDVLKSDISKKITGGYYGNEGTATDTCHANNTISLYGPTMPDYHSDGDWYSSC</sequence>
<protein>
    <submittedName>
        <fullName evidence="1">Uncharacterized protein</fullName>
    </submittedName>
</protein>
<dbReference type="AlphaFoldDB" id="A0A2T0MCN9"/>
<dbReference type="Proteomes" id="UP000237640">
    <property type="component" value="Unassembled WGS sequence"/>
</dbReference>
<dbReference type="EMBL" id="PVYX01000002">
    <property type="protein sequence ID" value="PRX55258.1"/>
    <property type="molecule type" value="Genomic_DNA"/>
</dbReference>
<evidence type="ECO:0000313" key="2">
    <source>
        <dbReference type="Proteomes" id="UP000237640"/>
    </source>
</evidence>
<proteinExistence type="predicted"/>
<reference evidence="1 2" key="1">
    <citation type="submission" date="2018-03" db="EMBL/GenBank/DDBJ databases">
        <title>Genomic Encyclopedia of Archaeal and Bacterial Type Strains, Phase II (KMG-II): from individual species to whole genera.</title>
        <authorList>
            <person name="Goeker M."/>
        </authorList>
    </citation>
    <scope>NUCLEOTIDE SEQUENCE [LARGE SCALE GENOMIC DNA]</scope>
    <source>
        <strain evidence="1 2">DSM 25027</strain>
    </source>
</reference>
<dbReference type="OrthoDB" id="1516457at2"/>
<gene>
    <name evidence="1" type="ORF">CLV81_3667</name>
</gene>
<name>A0A2T0MCN9_9FLAO</name>
<organism evidence="1 2">
    <name type="scientific">Flagellimonas meridianipacifica</name>
    <dbReference type="NCBI Taxonomy" id="1080225"/>
    <lineage>
        <taxon>Bacteria</taxon>
        <taxon>Pseudomonadati</taxon>
        <taxon>Bacteroidota</taxon>
        <taxon>Flavobacteriia</taxon>
        <taxon>Flavobacteriales</taxon>
        <taxon>Flavobacteriaceae</taxon>
        <taxon>Flagellimonas</taxon>
    </lineage>
</organism>
<comment type="caution">
    <text evidence="1">The sequence shown here is derived from an EMBL/GenBank/DDBJ whole genome shotgun (WGS) entry which is preliminary data.</text>
</comment>
<dbReference type="RefSeq" id="WP_106146979.1">
    <property type="nucleotide sequence ID" value="NZ_PVYX01000002.1"/>
</dbReference>
<keyword evidence="2" id="KW-1185">Reference proteome</keyword>
<evidence type="ECO:0000313" key="1">
    <source>
        <dbReference type="EMBL" id="PRX55258.1"/>
    </source>
</evidence>
<accession>A0A2T0MCN9</accession>